<comment type="caution">
    <text evidence="5">The sequence shown here is derived from an EMBL/GenBank/DDBJ whole genome shotgun (WGS) entry which is preliminary data.</text>
</comment>
<evidence type="ECO:0000313" key="5">
    <source>
        <dbReference type="EMBL" id="MBA0124828.1"/>
    </source>
</evidence>
<dbReference type="InterPro" id="IPR004381">
    <property type="entry name" value="Glycerate_kinase"/>
</dbReference>
<dbReference type="EMBL" id="JACCKD010000002">
    <property type="protein sequence ID" value="MBA0124828.1"/>
    <property type="molecule type" value="Genomic_DNA"/>
</dbReference>
<dbReference type="InterPro" id="IPR018197">
    <property type="entry name" value="Glycerate_kinase_RE-like"/>
</dbReference>
<organism evidence="5 6">
    <name type="scientific">Haloechinothrix aidingensis</name>
    <dbReference type="NCBI Taxonomy" id="2752311"/>
    <lineage>
        <taxon>Bacteria</taxon>
        <taxon>Bacillati</taxon>
        <taxon>Actinomycetota</taxon>
        <taxon>Actinomycetes</taxon>
        <taxon>Pseudonocardiales</taxon>
        <taxon>Pseudonocardiaceae</taxon>
        <taxon>Haloechinothrix</taxon>
    </lineage>
</organism>
<evidence type="ECO:0000256" key="3">
    <source>
        <dbReference type="ARBA" id="ARBA00022777"/>
    </source>
</evidence>
<dbReference type="PANTHER" id="PTHR21599">
    <property type="entry name" value="GLYCERATE KINASE"/>
    <property type="match status" value="1"/>
</dbReference>
<dbReference type="GO" id="GO:0031388">
    <property type="term" value="P:organic acid phosphorylation"/>
    <property type="evidence" value="ECO:0007669"/>
    <property type="project" value="UniProtKB-UniRule"/>
</dbReference>
<dbReference type="SUPFAM" id="SSF110738">
    <property type="entry name" value="Glycerate kinase I"/>
    <property type="match status" value="1"/>
</dbReference>
<sequence length="391" mass="38985">MSTGHVLIAPDKFKGSLTAPEVAGHLAAGLARALSAGSHGPDVRRVPVADGGDGTLEAALAAGFRAVPVPCTGPTGQPIESSYAERDGVAVVELADASGLRRLPGGVRAPMRASSYGTGELVRAALDAGCREIVLGLGGSACTDGGAGMLRALGLRLTDAHGADLGPGGEGLLELARVDTSRLHPGVHDARIVVACDVDNPLLGPHGAAQVYGRQKGADRVLAGELDRALAHWAEVLHRDAGIAGGAAEIPGAGAAGGVGFAALAVLGATVRPGIEYLLDLVGFPAALAGAGLVITGEGSVDRQTLRGKAPAGVAKAARRAGVPVLAVAGRCLITGTELVDAGFAGAYALTDLEPDPDRCVAEAGALLERLAAERLARDPLMPQVPEPDSG</sequence>
<dbReference type="RefSeq" id="WP_180891716.1">
    <property type="nucleotide sequence ID" value="NZ_JACCKD010000002.1"/>
</dbReference>
<dbReference type="Pfam" id="PF02595">
    <property type="entry name" value="Gly_kinase"/>
    <property type="match status" value="1"/>
</dbReference>
<comment type="similarity">
    <text evidence="1 4">Belongs to the glycerate kinase type-1 family.</text>
</comment>
<dbReference type="InterPro" id="IPR036129">
    <property type="entry name" value="Glycerate_kinase_sf"/>
</dbReference>
<keyword evidence="3 4" id="KW-0418">Kinase</keyword>
<dbReference type="InterPro" id="IPR018193">
    <property type="entry name" value="Glyc_kinase_flavodox-like_fold"/>
</dbReference>
<dbReference type="GO" id="GO:0008887">
    <property type="term" value="F:glycerate kinase activity"/>
    <property type="evidence" value="ECO:0007669"/>
    <property type="project" value="UniProtKB-UniRule"/>
</dbReference>
<evidence type="ECO:0000313" key="6">
    <source>
        <dbReference type="Proteomes" id="UP000582974"/>
    </source>
</evidence>
<dbReference type="Gene3D" id="3.90.1510.10">
    <property type="entry name" value="Glycerate kinase, domain 2"/>
    <property type="match status" value="1"/>
</dbReference>
<gene>
    <name evidence="5" type="ORF">H0B56_04665</name>
</gene>
<evidence type="ECO:0000256" key="1">
    <source>
        <dbReference type="ARBA" id="ARBA00006284"/>
    </source>
</evidence>
<dbReference type="Gene3D" id="3.40.50.10350">
    <property type="entry name" value="Glycerate kinase, domain 1"/>
    <property type="match status" value="1"/>
</dbReference>
<evidence type="ECO:0000256" key="4">
    <source>
        <dbReference type="PIRNR" id="PIRNR006078"/>
    </source>
</evidence>
<dbReference type="Proteomes" id="UP000582974">
    <property type="component" value="Unassembled WGS sequence"/>
</dbReference>
<reference evidence="5 6" key="1">
    <citation type="submission" date="2020-07" db="EMBL/GenBank/DDBJ databases">
        <title>Genome of Haloechinothrix sp.</title>
        <authorList>
            <person name="Tang S.-K."/>
            <person name="Yang L."/>
            <person name="Zhu W.-Y."/>
        </authorList>
    </citation>
    <scope>NUCLEOTIDE SEQUENCE [LARGE SCALE GENOMIC DNA]</scope>
    <source>
        <strain evidence="5 6">YIM 98757</strain>
    </source>
</reference>
<keyword evidence="6" id="KW-1185">Reference proteome</keyword>
<evidence type="ECO:0000256" key="2">
    <source>
        <dbReference type="ARBA" id="ARBA00022679"/>
    </source>
</evidence>
<accession>A0A838A6R6</accession>
<dbReference type="NCBIfam" id="TIGR00045">
    <property type="entry name" value="glycerate kinase"/>
    <property type="match status" value="1"/>
</dbReference>
<keyword evidence="2 4" id="KW-0808">Transferase</keyword>
<protein>
    <submittedName>
        <fullName evidence="5">Glycerate kinase</fullName>
    </submittedName>
</protein>
<dbReference type="PANTHER" id="PTHR21599:SF0">
    <property type="entry name" value="GLYCERATE KINASE"/>
    <property type="match status" value="1"/>
</dbReference>
<name>A0A838A6R6_9PSEU</name>
<dbReference type="PIRSF" id="PIRSF006078">
    <property type="entry name" value="GlxK"/>
    <property type="match status" value="1"/>
</dbReference>
<proteinExistence type="inferred from homology"/>
<dbReference type="AlphaFoldDB" id="A0A838A6R6"/>